<keyword evidence="4 6" id="KW-0472">Membrane</keyword>
<feature type="transmembrane region" description="Helical" evidence="6">
    <location>
        <begin position="90"/>
        <end position="110"/>
    </location>
</feature>
<dbReference type="Proteomes" id="UP000648077">
    <property type="component" value="Unassembled WGS sequence"/>
</dbReference>
<evidence type="ECO:0000256" key="4">
    <source>
        <dbReference type="ARBA" id="ARBA00023136"/>
    </source>
</evidence>
<dbReference type="RefSeq" id="WP_002484783.1">
    <property type="nucleotide sequence ID" value="NZ_CAJUWO010000055.1"/>
</dbReference>
<comment type="subcellular location">
    <subcellularLocation>
        <location evidence="1">Membrane</location>
        <topology evidence="1">Multi-pass membrane protein</topology>
    </subcellularLocation>
</comment>
<feature type="transmembrane region" description="Helical" evidence="6">
    <location>
        <begin position="24"/>
        <end position="42"/>
    </location>
</feature>
<dbReference type="AlphaFoldDB" id="A0A509LXS3"/>
<dbReference type="GO" id="GO:0016020">
    <property type="term" value="C:membrane"/>
    <property type="evidence" value="ECO:0007669"/>
    <property type="project" value="UniProtKB-SubCell"/>
</dbReference>
<name>A0A509LXS3_STAEP</name>
<reference evidence="7" key="1">
    <citation type="submission" date="2020-08" db="EMBL/GenBank/DDBJ databases">
        <title>Changes in the skin microbiome associated with squamous cell carcinoma in transplant recipients.</title>
        <authorList>
            <person name="Zaugg J."/>
            <person name="Krueger A."/>
            <person name="Lachner N."/>
        </authorList>
    </citation>
    <scope>NUCLEOTIDE SEQUENCE</scope>
    <source>
        <strain evidence="7">R5988</strain>
    </source>
</reference>
<comment type="caution">
    <text evidence="7">The sequence shown here is derived from an EMBL/GenBank/DDBJ whole genome shotgun (WGS) entry which is preliminary data.</text>
</comment>
<keyword evidence="3 6" id="KW-1133">Transmembrane helix</keyword>
<dbReference type="EMBL" id="JACGQI010000036">
    <property type="protein sequence ID" value="MBF2231304.1"/>
    <property type="molecule type" value="Genomic_DNA"/>
</dbReference>
<proteinExistence type="inferred from homology"/>
<evidence type="ECO:0000256" key="6">
    <source>
        <dbReference type="SAM" id="Phobius"/>
    </source>
</evidence>
<evidence type="ECO:0000313" key="7">
    <source>
        <dbReference type="EMBL" id="MBF2231304.1"/>
    </source>
</evidence>
<comment type="similarity">
    <text evidence="5">Belongs to the bacteriophage holin family. Cp-1 holin subfamily.</text>
</comment>
<dbReference type="Pfam" id="PF05105">
    <property type="entry name" value="Phage_holin_4_1"/>
    <property type="match status" value="1"/>
</dbReference>
<organism evidence="7 8">
    <name type="scientific">Staphylococcus epidermidis</name>
    <dbReference type="NCBI Taxonomy" id="1282"/>
    <lineage>
        <taxon>Bacteria</taxon>
        <taxon>Bacillati</taxon>
        <taxon>Bacillota</taxon>
        <taxon>Bacilli</taxon>
        <taxon>Bacillales</taxon>
        <taxon>Staphylococcaceae</taxon>
        <taxon>Staphylococcus</taxon>
    </lineage>
</organism>
<evidence type="ECO:0000256" key="5">
    <source>
        <dbReference type="ARBA" id="ARBA00023600"/>
    </source>
</evidence>
<evidence type="ECO:0000313" key="8">
    <source>
        <dbReference type="Proteomes" id="UP000648077"/>
    </source>
</evidence>
<evidence type="ECO:0000256" key="1">
    <source>
        <dbReference type="ARBA" id="ARBA00004141"/>
    </source>
</evidence>
<sequence>MGTVQNYNTEVDDFMSLIYSGNSVFIDLLLIMILIDIVTGILKAFSEGKLWSHKAITGYIKKIAYLCVVLVANTLDIVFQLDGILVNGSVIFLILSEATSIIENAAILGVPIPDQITKRLNIFSKDNNATK</sequence>
<dbReference type="InterPro" id="IPR006480">
    <property type="entry name" value="Phage_holin_4_1"/>
</dbReference>
<evidence type="ECO:0000256" key="3">
    <source>
        <dbReference type="ARBA" id="ARBA00022989"/>
    </source>
</evidence>
<dbReference type="OrthoDB" id="88184at2"/>
<keyword evidence="2 6" id="KW-0812">Transmembrane</keyword>
<gene>
    <name evidence="7" type="ORF">H3963_12955</name>
</gene>
<accession>A0A509LXS3</accession>
<protein>
    <submittedName>
        <fullName evidence="7">Phage holin family protein</fullName>
    </submittedName>
</protein>
<feature type="transmembrane region" description="Helical" evidence="6">
    <location>
        <begin position="63"/>
        <end position="84"/>
    </location>
</feature>
<evidence type="ECO:0000256" key="2">
    <source>
        <dbReference type="ARBA" id="ARBA00022692"/>
    </source>
</evidence>
<dbReference type="NCBIfam" id="TIGR01593">
    <property type="entry name" value="holin_tox_secr"/>
    <property type="match status" value="1"/>
</dbReference>